<feature type="compositionally biased region" description="Basic and acidic residues" evidence="4">
    <location>
        <begin position="464"/>
        <end position="474"/>
    </location>
</feature>
<feature type="region of interest" description="Disordered" evidence="4">
    <location>
        <begin position="444"/>
        <end position="474"/>
    </location>
</feature>
<sequence length="576" mass="64957">MFGFTVKARQDGPGSPRAAISPRSDVGEIDTRAPFQSVKAAVSLFGEVGSPRSLPVTKKSKAEERVLEKETQHHMMLRELDYYKDQLKNAEIAKAQALRELQRANRTLQELTNKLETLSESKQASIKATEAAKIRAKELEEQQSIRAQLGNDAWKLDLESERERYKASTGELIASKQELANLRQDFDAALESKLAVFQKAEDAQHTAQMNQERQSQLAKEVEALRQTLGELNLTARQAEEEHLKFIAEKEDLLLTRKSAKEVAEKEIERLRGEYVPKETLQEKMEETMEAIKVLQEQLKEIQASDMYSLKTTVSELENAKNALREAVAEENSLRSSIDSMKQQLQEVKTELSELQQKALKAESTVDQMQAELEKKKTELEAAMTGSASGMQASLDKISAETDNARREAEKSKKKAELLKQQAEESRLAAKEAEEKLKIALEEAEAAKEAEKTANEQIYNYPKSEAAESKDSESVRKIRLSVEEFESMNKKIEDFRNQADLKVATAMAQVDTITASEKGISEKLEEILKQNEAIQSEIKDALKRAEMAEAAKRIVENELQKWRQNEVGKPSKKSEAK</sequence>
<dbReference type="PANTHER" id="PTHR32054">
    <property type="entry name" value="HEAVY CHAIN, PUTATIVE, EXPRESSED-RELATED-RELATED"/>
    <property type="match status" value="1"/>
</dbReference>
<dbReference type="PANTHER" id="PTHR32054:SF3">
    <property type="entry name" value="HEAVY CHAIN, PUTATIVE, EXPRESSED-RELATED"/>
    <property type="match status" value="1"/>
</dbReference>
<keyword evidence="6" id="KW-1185">Reference proteome</keyword>
<comment type="caution">
    <text evidence="5">The sequence shown here is derived from an EMBL/GenBank/DDBJ whole genome shotgun (WGS) entry which is preliminary data.</text>
</comment>
<feature type="coiled-coil region" evidence="3">
    <location>
        <begin position="80"/>
        <end position="128"/>
    </location>
</feature>
<evidence type="ECO:0000256" key="4">
    <source>
        <dbReference type="SAM" id="MobiDB-lite"/>
    </source>
</evidence>
<feature type="compositionally biased region" description="Basic and acidic residues" evidence="4">
    <location>
        <begin position="444"/>
        <end position="453"/>
    </location>
</feature>
<evidence type="ECO:0000313" key="6">
    <source>
        <dbReference type="Proteomes" id="UP001318860"/>
    </source>
</evidence>
<feature type="coiled-coil region" evidence="3">
    <location>
        <begin position="523"/>
        <end position="564"/>
    </location>
</feature>
<proteinExistence type="inferred from homology"/>
<gene>
    <name evidence="5" type="ORF">DH2020_041506</name>
</gene>
<organism evidence="5 6">
    <name type="scientific">Rehmannia glutinosa</name>
    <name type="common">Chinese foxglove</name>
    <dbReference type="NCBI Taxonomy" id="99300"/>
    <lineage>
        <taxon>Eukaryota</taxon>
        <taxon>Viridiplantae</taxon>
        <taxon>Streptophyta</taxon>
        <taxon>Embryophyta</taxon>
        <taxon>Tracheophyta</taxon>
        <taxon>Spermatophyta</taxon>
        <taxon>Magnoliopsida</taxon>
        <taxon>eudicotyledons</taxon>
        <taxon>Gunneridae</taxon>
        <taxon>Pentapetalae</taxon>
        <taxon>asterids</taxon>
        <taxon>lamiids</taxon>
        <taxon>Lamiales</taxon>
        <taxon>Orobanchaceae</taxon>
        <taxon>Rehmannieae</taxon>
        <taxon>Rehmannia</taxon>
    </lineage>
</organism>
<reference evidence="5 6" key="1">
    <citation type="journal article" date="2021" name="Comput. Struct. Biotechnol. J.">
        <title>De novo genome assembly of the potent medicinal plant Rehmannia glutinosa using nanopore technology.</title>
        <authorList>
            <person name="Ma L."/>
            <person name="Dong C."/>
            <person name="Song C."/>
            <person name="Wang X."/>
            <person name="Zheng X."/>
            <person name="Niu Y."/>
            <person name="Chen S."/>
            <person name="Feng W."/>
        </authorList>
    </citation>
    <scope>NUCLEOTIDE SEQUENCE [LARGE SCALE GENOMIC DNA]</scope>
    <source>
        <strain evidence="5">DH-2019</strain>
    </source>
</reference>
<evidence type="ECO:0000256" key="3">
    <source>
        <dbReference type="SAM" id="Coils"/>
    </source>
</evidence>
<dbReference type="Pfam" id="PF05701">
    <property type="entry name" value="WEMBL"/>
    <property type="match status" value="1"/>
</dbReference>
<comment type="similarity">
    <text evidence="1">Belongs to the WEB family.</text>
</comment>
<evidence type="ECO:0000256" key="1">
    <source>
        <dbReference type="ARBA" id="ARBA00005485"/>
    </source>
</evidence>
<evidence type="ECO:0000313" key="5">
    <source>
        <dbReference type="EMBL" id="KAK6124754.1"/>
    </source>
</evidence>
<keyword evidence="2 3" id="KW-0175">Coiled coil</keyword>
<protein>
    <submittedName>
        <fullName evidence="5">Uncharacterized protein</fullName>
    </submittedName>
</protein>
<evidence type="ECO:0000256" key="2">
    <source>
        <dbReference type="ARBA" id="ARBA00023054"/>
    </source>
</evidence>
<feature type="region of interest" description="Disordered" evidence="4">
    <location>
        <begin position="1"/>
        <end position="28"/>
    </location>
</feature>
<dbReference type="InterPro" id="IPR008545">
    <property type="entry name" value="Web"/>
</dbReference>
<name>A0ABR0UR51_REHGL</name>
<dbReference type="EMBL" id="JABTTQ020002307">
    <property type="protein sequence ID" value="KAK6124754.1"/>
    <property type="molecule type" value="Genomic_DNA"/>
</dbReference>
<dbReference type="Proteomes" id="UP001318860">
    <property type="component" value="Unassembled WGS sequence"/>
</dbReference>
<accession>A0ABR0UR51</accession>